<protein>
    <recommendedName>
        <fullName evidence="4">RidA family protein</fullName>
    </recommendedName>
</protein>
<dbReference type="EMBL" id="CP042906">
    <property type="protein sequence ID" value="QEX16832.1"/>
    <property type="molecule type" value="Genomic_DNA"/>
</dbReference>
<organism evidence="2 3">
    <name type="scientific">Hypericibacter terrae</name>
    <dbReference type="NCBI Taxonomy" id="2602015"/>
    <lineage>
        <taxon>Bacteria</taxon>
        <taxon>Pseudomonadati</taxon>
        <taxon>Pseudomonadota</taxon>
        <taxon>Alphaproteobacteria</taxon>
        <taxon>Rhodospirillales</taxon>
        <taxon>Dongiaceae</taxon>
        <taxon>Hypericibacter</taxon>
    </lineage>
</organism>
<dbReference type="OrthoDB" id="9803101at2"/>
<dbReference type="SUPFAM" id="SSF55298">
    <property type="entry name" value="YjgF-like"/>
    <property type="match status" value="1"/>
</dbReference>
<dbReference type="Gene3D" id="3.30.1330.40">
    <property type="entry name" value="RutC-like"/>
    <property type="match status" value="1"/>
</dbReference>
<dbReference type="RefSeq" id="WP_151177138.1">
    <property type="nucleotide sequence ID" value="NZ_CP042906.1"/>
</dbReference>
<dbReference type="InterPro" id="IPR035709">
    <property type="entry name" value="YoaB-like"/>
</dbReference>
<dbReference type="AlphaFoldDB" id="A0A5J6MH38"/>
<name>A0A5J6MH38_9PROT</name>
<comment type="similarity">
    <text evidence="1">Belongs to the RutC family.</text>
</comment>
<proteinExistence type="inferred from homology"/>
<dbReference type="InterPro" id="IPR006175">
    <property type="entry name" value="YjgF/YER057c/UK114"/>
</dbReference>
<dbReference type="CDD" id="cd06150">
    <property type="entry name" value="YjgF_YER057c_UK114_like_2"/>
    <property type="match status" value="1"/>
</dbReference>
<dbReference type="KEGG" id="htq:FRZ44_21270"/>
<dbReference type="Pfam" id="PF01042">
    <property type="entry name" value="Ribonuc_L-PSP"/>
    <property type="match status" value="1"/>
</dbReference>
<dbReference type="PROSITE" id="PS01094">
    <property type="entry name" value="UPF0076"/>
    <property type="match status" value="1"/>
</dbReference>
<evidence type="ECO:0008006" key="4">
    <source>
        <dbReference type="Google" id="ProtNLM"/>
    </source>
</evidence>
<dbReference type="InterPro" id="IPR019897">
    <property type="entry name" value="RidA_CS"/>
</dbReference>
<reference evidence="2 3" key="1">
    <citation type="submission" date="2019-08" db="EMBL/GenBank/DDBJ databases">
        <title>Hyperibacter terrae gen. nov., sp. nov. and Hyperibacter viscosus sp. nov., two new members in the family Rhodospirillaceae isolated from the rhizosphere of Hypericum perforatum.</title>
        <authorList>
            <person name="Noviana Z."/>
        </authorList>
    </citation>
    <scope>NUCLEOTIDE SEQUENCE [LARGE SCALE GENOMIC DNA]</scope>
    <source>
        <strain evidence="2 3">R5913</strain>
    </source>
</reference>
<keyword evidence="3" id="KW-1185">Reference proteome</keyword>
<gene>
    <name evidence="2" type="ORF">FRZ44_21270</name>
</gene>
<dbReference type="Proteomes" id="UP000326202">
    <property type="component" value="Chromosome"/>
</dbReference>
<dbReference type="PANTHER" id="PTHR47328:SF1">
    <property type="entry name" value="RUTC FAMILY PROTEIN YOAB"/>
    <property type="match status" value="1"/>
</dbReference>
<evidence type="ECO:0000313" key="2">
    <source>
        <dbReference type="EMBL" id="QEX16832.1"/>
    </source>
</evidence>
<evidence type="ECO:0000313" key="3">
    <source>
        <dbReference type="Proteomes" id="UP000326202"/>
    </source>
</evidence>
<accession>A0A5J6MH38</accession>
<dbReference type="PANTHER" id="PTHR47328">
    <property type="match status" value="1"/>
</dbReference>
<dbReference type="InterPro" id="IPR035959">
    <property type="entry name" value="RutC-like_sf"/>
</dbReference>
<evidence type="ECO:0000256" key="1">
    <source>
        <dbReference type="ARBA" id="ARBA00010552"/>
    </source>
</evidence>
<sequence>MSKIQRIGVGARLSDAVVHGDTVYLAGQVADKPVPSAAKQTQQILKSIDKLLKQAGSDKSKILKCNIWLSDIRYYDEMNKVWDGWVSKGNPPARATVEARLAGPEYLVEIMVVAAK</sequence>